<dbReference type="PATRIC" id="fig|997296.3.peg.1179"/>
<proteinExistence type="predicted"/>
<dbReference type="STRING" id="997296.PB1_05497"/>
<organism evidence="2 3">
    <name type="scientific">Bacillus methanolicus PB1</name>
    <dbReference type="NCBI Taxonomy" id="997296"/>
    <lineage>
        <taxon>Bacteria</taxon>
        <taxon>Bacillati</taxon>
        <taxon>Bacillota</taxon>
        <taxon>Bacilli</taxon>
        <taxon>Bacillales</taxon>
        <taxon>Bacillaceae</taxon>
        <taxon>Bacillus</taxon>
    </lineage>
</organism>
<evidence type="ECO:0000313" key="2">
    <source>
        <dbReference type="EMBL" id="EIJ79794.1"/>
    </source>
</evidence>
<dbReference type="EMBL" id="AFEU01000002">
    <property type="protein sequence ID" value="EIJ79794.1"/>
    <property type="molecule type" value="Genomic_DNA"/>
</dbReference>
<accession>I3DZX3</accession>
<feature type="coiled-coil region" evidence="1">
    <location>
        <begin position="1"/>
        <end position="42"/>
    </location>
</feature>
<name>I3DZX3_BACMT</name>
<dbReference type="Proteomes" id="UP000010523">
    <property type="component" value="Unassembled WGS sequence"/>
</dbReference>
<dbReference type="AlphaFoldDB" id="I3DZX3"/>
<keyword evidence="1" id="KW-0175">Coiled coil</keyword>
<protein>
    <submittedName>
        <fullName evidence="2">Uncharacterized protein</fullName>
    </submittedName>
</protein>
<dbReference type="RefSeq" id="WP_003351179.1">
    <property type="nucleotide sequence ID" value="NZ_AFEU01000002.1"/>
</dbReference>
<keyword evidence="3" id="KW-1185">Reference proteome</keyword>
<dbReference type="OrthoDB" id="2889298at2"/>
<comment type="caution">
    <text evidence="2">The sequence shown here is derived from an EMBL/GenBank/DDBJ whole genome shotgun (WGS) entry which is preliminary data.</text>
</comment>
<reference evidence="2 3" key="1">
    <citation type="journal article" date="2012" name="Appl. Environ. Microbiol.">
        <title>Genome Sequence of Thermotolerant Bacillus methanolicus: Features and Regulation Related to Methylotrophy and Production of L-Lysine and L-Glutamate from Methanol.</title>
        <authorList>
            <person name="Heggeset T.M."/>
            <person name="Krog A."/>
            <person name="Balzer S."/>
            <person name="Wentzel A."/>
            <person name="Ellingsen T.E."/>
            <person name="Brautaset T."/>
        </authorList>
    </citation>
    <scope>NUCLEOTIDE SEQUENCE [LARGE SCALE GENOMIC DNA]</scope>
    <source>
        <strain evidence="2 3">PB1</strain>
    </source>
</reference>
<evidence type="ECO:0000313" key="3">
    <source>
        <dbReference type="Proteomes" id="UP000010523"/>
    </source>
</evidence>
<gene>
    <name evidence="2" type="ORF">PB1_05497</name>
</gene>
<sequence length="67" mass="8308">MDQLYINKDRESLVVEELQEEVKRLKENINQLEQQIHYIQKNCKHVFLEFEGFRKCIKCQKIDVQYY</sequence>
<dbReference type="eggNOG" id="ENOG5033JEJ">
    <property type="taxonomic scope" value="Bacteria"/>
</dbReference>
<evidence type="ECO:0000256" key="1">
    <source>
        <dbReference type="SAM" id="Coils"/>
    </source>
</evidence>